<feature type="region of interest" description="Disordered" evidence="1">
    <location>
        <begin position="1"/>
        <end position="40"/>
    </location>
</feature>
<gene>
    <name evidence="2" type="ORF">NTEN_LOCUS21592</name>
</gene>
<protein>
    <submittedName>
        <fullName evidence="2">Uncharacterized protein</fullName>
    </submittedName>
</protein>
<evidence type="ECO:0000313" key="2">
    <source>
        <dbReference type="EMBL" id="CAB0017613.1"/>
    </source>
</evidence>
<dbReference type="AlphaFoldDB" id="A0A6H5HMZ6"/>
<evidence type="ECO:0000313" key="3">
    <source>
        <dbReference type="Proteomes" id="UP000479000"/>
    </source>
</evidence>
<proteinExistence type="predicted"/>
<name>A0A6H5HMZ6_9HEMI</name>
<accession>A0A6H5HMZ6</accession>
<evidence type="ECO:0000256" key="1">
    <source>
        <dbReference type="SAM" id="MobiDB-lite"/>
    </source>
</evidence>
<sequence>MENDLKVPKNFKATVPGYNQESSPSFHTTPTKGRKGLNPQTVSTIRWHCCSKRKGQDERPTEGSATSAIPTCRSSIRKSAASVRARTKTTSP</sequence>
<reference evidence="2 3" key="1">
    <citation type="submission" date="2020-02" db="EMBL/GenBank/DDBJ databases">
        <authorList>
            <person name="Ferguson B K."/>
        </authorList>
    </citation>
    <scope>NUCLEOTIDE SEQUENCE [LARGE SCALE GENOMIC DNA]</scope>
</reference>
<organism evidence="2 3">
    <name type="scientific">Nesidiocoris tenuis</name>
    <dbReference type="NCBI Taxonomy" id="355587"/>
    <lineage>
        <taxon>Eukaryota</taxon>
        <taxon>Metazoa</taxon>
        <taxon>Ecdysozoa</taxon>
        <taxon>Arthropoda</taxon>
        <taxon>Hexapoda</taxon>
        <taxon>Insecta</taxon>
        <taxon>Pterygota</taxon>
        <taxon>Neoptera</taxon>
        <taxon>Paraneoptera</taxon>
        <taxon>Hemiptera</taxon>
        <taxon>Heteroptera</taxon>
        <taxon>Panheteroptera</taxon>
        <taxon>Cimicomorpha</taxon>
        <taxon>Miridae</taxon>
        <taxon>Dicyphina</taxon>
        <taxon>Nesidiocoris</taxon>
    </lineage>
</organism>
<feature type="non-terminal residue" evidence="2">
    <location>
        <position position="92"/>
    </location>
</feature>
<dbReference type="Proteomes" id="UP000479000">
    <property type="component" value="Unassembled WGS sequence"/>
</dbReference>
<keyword evidence="3" id="KW-1185">Reference proteome</keyword>
<feature type="region of interest" description="Disordered" evidence="1">
    <location>
        <begin position="52"/>
        <end position="92"/>
    </location>
</feature>
<feature type="compositionally biased region" description="Polar residues" evidence="1">
    <location>
        <begin position="63"/>
        <end position="74"/>
    </location>
</feature>
<feature type="compositionally biased region" description="Polar residues" evidence="1">
    <location>
        <begin position="17"/>
        <end position="31"/>
    </location>
</feature>
<dbReference type="EMBL" id="CADCXU010031684">
    <property type="protein sequence ID" value="CAB0017613.1"/>
    <property type="molecule type" value="Genomic_DNA"/>
</dbReference>